<reference evidence="1" key="1">
    <citation type="journal article" date="2015" name="Nature">
        <title>Complex archaea that bridge the gap between prokaryotes and eukaryotes.</title>
        <authorList>
            <person name="Spang A."/>
            <person name="Saw J.H."/>
            <person name="Jorgensen S.L."/>
            <person name="Zaremba-Niedzwiedzka K."/>
            <person name="Martijn J."/>
            <person name="Lind A.E."/>
            <person name="van Eijk R."/>
            <person name="Schleper C."/>
            <person name="Guy L."/>
            <person name="Ettema T.J."/>
        </authorList>
    </citation>
    <scope>NUCLEOTIDE SEQUENCE</scope>
</reference>
<dbReference type="Gene3D" id="3.50.30.40">
    <property type="entry name" value="Ribonuclease E inhibitor RraA/RraA-like"/>
    <property type="match status" value="1"/>
</dbReference>
<dbReference type="SUPFAM" id="SSF89562">
    <property type="entry name" value="RraA-like"/>
    <property type="match status" value="1"/>
</dbReference>
<protein>
    <recommendedName>
        <fullName evidence="2">Dimethylmenaquinone methyltransferase</fullName>
    </recommendedName>
</protein>
<name>A0A0F9QXA8_9ZZZZ</name>
<accession>A0A0F9QXA8</accession>
<organism evidence="1">
    <name type="scientific">marine sediment metagenome</name>
    <dbReference type="NCBI Taxonomy" id="412755"/>
    <lineage>
        <taxon>unclassified sequences</taxon>
        <taxon>metagenomes</taxon>
        <taxon>ecological metagenomes</taxon>
    </lineage>
</organism>
<proteinExistence type="predicted"/>
<dbReference type="PANTHER" id="PTHR33254:SF4">
    <property type="entry name" value="4-HYDROXY-4-METHYL-2-OXOGLUTARATE ALDOLASE 3-RELATED"/>
    <property type="match status" value="1"/>
</dbReference>
<dbReference type="InterPro" id="IPR036704">
    <property type="entry name" value="RraA/RraA-like_sf"/>
</dbReference>
<dbReference type="InterPro" id="IPR005493">
    <property type="entry name" value="RraA/RraA-like"/>
</dbReference>
<comment type="caution">
    <text evidence="1">The sequence shown here is derived from an EMBL/GenBank/DDBJ whole genome shotgun (WGS) entry which is preliminary data.</text>
</comment>
<dbReference type="EMBL" id="LAZR01001294">
    <property type="protein sequence ID" value="KKN47114.1"/>
    <property type="molecule type" value="Genomic_DNA"/>
</dbReference>
<dbReference type="AlphaFoldDB" id="A0A0F9QXA8"/>
<gene>
    <name evidence="1" type="ORF">LCGC14_0666170</name>
</gene>
<dbReference type="CDD" id="cd16841">
    <property type="entry name" value="RraA_family"/>
    <property type="match status" value="1"/>
</dbReference>
<evidence type="ECO:0000313" key="1">
    <source>
        <dbReference type="EMBL" id="KKN47114.1"/>
    </source>
</evidence>
<dbReference type="PANTHER" id="PTHR33254">
    <property type="entry name" value="4-HYDROXY-4-METHYL-2-OXOGLUTARATE ALDOLASE 3-RELATED"/>
    <property type="match status" value="1"/>
</dbReference>
<sequence length="204" mass="21504">MTSQFDLSDIETATLGHFLESGFMSPALQGLLPGRTVFGPALTVRMLGDDGAMLTEALSAAKPGQVIVIDRCGDLRHACWGAVTTAAAKARGVVGAVIDGFVTDRSAIEQEDFPVWCRGRSPITTKPRGLGGDFNVTVGCGGVSVRPADIILADENGVAVLDKDQAATHAARARKMQEDEKTILERLRAGETLAEITRSAKQPA</sequence>
<dbReference type="Pfam" id="PF03737">
    <property type="entry name" value="RraA-like"/>
    <property type="match status" value="1"/>
</dbReference>
<evidence type="ECO:0008006" key="2">
    <source>
        <dbReference type="Google" id="ProtNLM"/>
    </source>
</evidence>